<evidence type="ECO:0000313" key="11">
    <source>
        <dbReference type="Proteomes" id="UP000234462"/>
    </source>
</evidence>
<comment type="similarity">
    <text evidence="2">Belongs to the EamA transporter family.</text>
</comment>
<dbReference type="OrthoDB" id="369870at2"/>
<name>A0A2H1L0S0_9MICO</name>
<dbReference type="AlphaFoldDB" id="A0A2H1L0S0"/>
<sequence length="308" mass="33253">MTQTPDSSGLPADETARRRAGLVNGTAAYLLWGFLPLYFNSLAPAGSLEILSHRIVWCLLFCGLLLALTRGYPLVWRILRSPRAAVTLIAASVLIAVNWLGFLLGVELGRVVEVSLGYYINPLITILLGVLFLRERLRPLQWTAVGVAAVAVLVISVGYGSVPWLGLLVAFTFAGYGLLKNKVGAAVGALGGLTVETLILTLPAAAFIGWTLAAGTDTFTTQGSWHLVFMLLLGPATALPLLLFSAAARRIPLSWVGMLQFITPSLQFVTGVWLLGEEMSPARWAGFAVIWIACTLFITDMVRTSRRR</sequence>
<gene>
    <name evidence="10" type="ORF">BJEO58_00086</name>
</gene>
<keyword evidence="7 8" id="KW-0472">Membrane</keyword>
<dbReference type="InterPro" id="IPR000620">
    <property type="entry name" value="EamA_dom"/>
</dbReference>
<dbReference type="PANTHER" id="PTHR32322:SF2">
    <property type="entry name" value="EAMA DOMAIN-CONTAINING PROTEIN"/>
    <property type="match status" value="1"/>
</dbReference>
<dbReference type="PANTHER" id="PTHR32322">
    <property type="entry name" value="INNER MEMBRANE TRANSPORTER"/>
    <property type="match status" value="1"/>
</dbReference>
<evidence type="ECO:0000256" key="1">
    <source>
        <dbReference type="ARBA" id="ARBA00004651"/>
    </source>
</evidence>
<feature type="transmembrane region" description="Helical" evidence="8">
    <location>
        <begin position="51"/>
        <end position="72"/>
    </location>
</feature>
<dbReference type="RefSeq" id="WP_101586762.1">
    <property type="nucleotide sequence ID" value="NZ_FXZM01000001.1"/>
</dbReference>
<organism evidence="10 11">
    <name type="scientific">Brevibacterium jeotgali</name>
    <dbReference type="NCBI Taxonomy" id="1262550"/>
    <lineage>
        <taxon>Bacteria</taxon>
        <taxon>Bacillati</taxon>
        <taxon>Actinomycetota</taxon>
        <taxon>Actinomycetes</taxon>
        <taxon>Micrococcales</taxon>
        <taxon>Brevibacteriaceae</taxon>
        <taxon>Brevibacterium</taxon>
    </lineage>
</organism>
<feature type="transmembrane region" description="Helical" evidence="8">
    <location>
        <begin position="163"/>
        <end position="179"/>
    </location>
</feature>
<feature type="transmembrane region" description="Helical" evidence="8">
    <location>
        <begin position="225"/>
        <end position="244"/>
    </location>
</feature>
<keyword evidence="6 8" id="KW-1133">Transmembrane helix</keyword>
<dbReference type="InterPro" id="IPR004626">
    <property type="entry name" value="RarD"/>
</dbReference>
<feature type="transmembrane region" description="Helical" evidence="8">
    <location>
        <begin position="140"/>
        <end position="157"/>
    </location>
</feature>
<feature type="transmembrane region" description="Helical" evidence="8">
    <location>
        <begin position="256"/>
        <end position="276"/>
    </location>
</feature>
<evidence type="ECO:0000256" key="4">
    <source>
        <dbReference type="ARBA" id="ARBA00022475"/>
    </source>
</evidence>
<accession>A0A2H1L0S0</accession>
<keyword evidence="11" id="KW-1185">Reference proteome</keyword>
<reference evidence="11" key="1">
    <citation type="submission" date="2017-03" db="EMBL/GenBank/DDBJ databases">
        <authorList>
            <person name="Monnet C."/>
        </authorList>
    </citation>
    <scope>NUCLEOTIDE SEQUENCE [LARGE SCALE GENOMIC DNA]</scope>
    <source>
        <strain evidence="11">SJ5-8</strain>
    </source>
</reference>
<dbReference type="SUPFAM" id="SSF103481">
    <property type="entry name" value="Multidrug resistance efflux transporter EmrE"/>
    <property type="match status" value="2"/>
</dbReference>
<dbReference type="InterPro" id="IPR037185">
    <property type="entry name" value="EmrE-like"/>
</dbReference>
<evidence type="ECO:0000259" key="9">
    <source>
        <dbReference type="Pfam" id="PF00892"/>
    </source>
</evidence>
<evidence type="ECO:0000313" key="10">
    <source>
        <dbReference type="EMBL" id="SMY10516.1"/>
    </source>
</evidence>
<dbReference type="InterPro" id="IPR050638">
    <property type="entry name" value="AA-Vitamin_Transporters"/>
</dbReference>
<dbReference type="Proteomes" id="UP000234462">
    <property type="component" value="Unassembled WGS sequence"/>
</dbReference>
<feature type="transmembrane region" description="Helical" evidence="8">
    <location>
        <begin position="282"/>
        <end position="302"/>
    </location>
</feature>
<feature type="transmembrane region" description="Helical" evidence="8">
    <location>
        <begin position="186"/>
        <end position="213"/>
    </location>
</feature>
<evidence type="ECO:0000256" key="7">
    <source>
        <dbReference type="ARBA" id="ARBA00023136"/>
    </source>
</evidence>
<evidence type="ECO:0000256" key="3">
    <source>
        <dbReference type="ARBA" id="ARBA00022448"/>
    </source>
</evidence>
<dbReference type="EMBL" id="FXZM01000001">
    <property type="protein sequence ID" value="SMY10516.1"/>
    <property type="molecule type" value="Genomic_DNA"/>
</dbReference>
<feature type="domain" description="EamA" evidence="9">
    <location>
        <begin position="21"/>
        <end position="156"/>
    </location>
</feature>
<evidence type="ECO:0000256" key="2">
    <source>
        <dbReference type="ARBA" id="ARBA00007362"/>
    </source>
</evidence>
<comment type="subcellular location">
    <subcellularLocation>
        <location evidence="1">Cell membrane</location>
        <topology evidence="1">Multi-pass membrane protein</topology>
    </subcellularLocation>
</comment>
<dbReference type="GO" id="GO:0005886">
    <property type="term" value="C:plasma membrane"/>
    <property type="evidence" value="ECO:0007669"/>
    <property type="project" value="UniProtKB-SubCell"/>
</dbReference>
<dbReference type="NCBIfam" id="TIGR00688">
    <property type="entry name" value="rarD"/>
    <property type="match status" value="1"/>
</dbReference>
<keyword evidence="3" id="KW-0813">Transport</keyword>
<feature type="transmembrane region" description="Helical" evidence="8">
    <location>
        <begin position="116"/>
        <end position="133"/>
    </location>
</feature>
<evidence type="ECO:0000256" key="5">
    <source>
        <dbReference type="ARBA" id="ARBA00022692"/>
    </source>
</evidence>
<protein>
    <submittedName>
        <fullName evidence="10">Chloramphenicol-sensitive protein RarD</fullName>
    </submittedName>
</protein>
<evidence type="ECO:0000256" key="6">
    <source>
        <dbReference type="ARBA" id="ARBA00022989"/>
    </source>
</evidence>
<dbReference type="Pfam" id="PF00892">
    <property type="entry name" value="EamA"/>
    <property type="match status" value="1"/>
</dbReference>
<feature type="transmembrane region" description="Helical" evidence="8">
    <location>
        <begin position="21"/>
        <end position="39"/>
    </location>
</feature>
<feature type="transmembrane region" description="Helical" evidence="8">
    <location>
        <begin position="84"/>
        <end position="104"/>
    </location>
</feature>
<proteinExistence type="inferred from homology"/>
<evidence type="ECO:0000256" key="8">
    <source>
        <dbReference type="SAM" id="Phobius"/>
    </source>
</evidence>
<keyword evidence="4" id="KW-1003">Cell membrane</keyword>
<keyword evidence="5 8" id="KW-0812">Transmembrane</keyword>